<gene>
    <name evidence="3" type="ORF">SAMN05444004_101510</name>
</gene>
<dbReference type="InterPro" id="IPR046847">
    <property type="entry name" value="Xre-like_HTH"/>
</dbReference>
<dbReference type="Pfam" id="PF09722">
    <property type="entry name" value="Xre_MbcA_ParS_C"/>
    <property type="match status" value="1"/>
</dbReference>
<sequence>MQVAKFPTRAEPYGRVVLRPIERDDRTRKSGPGLRAFRNIADQWGLSEIDRIAILGDPGRSTYHQWMKKAREEQPLTLPLDTLLRISAILGIHKALAILFEDQSQALVWLKGPHQGTLFHGASPMNYIRDGGHDGIMSVRRYLDAWRGGEVGHGAPEGSYVPVSGNDIVFV</sequence>
<feature type="domain" description="Antitoxin Xre-like helix-turn-helix" evidence="2">
    <location>
        <begin position="27"/>
        <end position="90"/>
    </location>
</feature>
<evidence type="ECO:0000259" key="1">
    <source>
        <dbReference type="Pfam" id="PF09722"/>
    </source>
</evidence>
<dbReference type="STRING" id="1244108.SAMN05444004_101510"/>
<proteinExistence type="predicted"/>
<dbReference type="GO" id="GO:0003677">
    <property type="term" value="F:DNA binding"/>
    <property type="evidence" value="ECO:0007669"/>
    <property type="project" value="InterPro"/>
</dbReference>
<evidence type="ECO:0000259" key="2">
    <source>
        <dbReference type="Pfam" id="PF20432"/>
    </source>
</evidence>
<evidence type="ECO:0000313" key="3">
    <source>
        <dbReference type="EMBL" id="SDY46650.1"/>
    </source>
</evidence>
<dbReference type="InterPro" id="IPR024467">
    <property type="entry name" value="Xre/MbcA/ParS-like_toxin-bd"/>
</dbReference>
<organism evidence="3 4">
    <name type="scientific">Jannaschia faecimaris</name>
    <dbReference type="NCBI Taxonomy" id="1244108"/>
    <lineage>
        <taxon>Bacteria</taxon>
        <taxon>Pseudomonadati</taxon>
        <taxon>Pseudomonadota</taxon>
        <taxon>Alphaproteobacteria</taxon>
        <taxon>Rhodobacterales</taxon>
        <taxon>Roseobacteraceae</taxon>
        <taxon>Jannaschia</taxon>
    </lineage>
</organism>
<evidence type="ECO:0000313" key="4">
    <source>
        <dbReference type="Proteomes" id="UP000198914"/>
    </source>
</evidence>
<dbReference type="OrthoDB" id="117888at2"/>
<protein>
    <submittedName>
        <fullName evidence="3">Uncharacterized protein</fullName>
    </submittedName>
</protein>
<accession>A0A1H3K354</accession>
<name>A0A1H3K354_9RHOB</name>
<dbReference type="Proteomes" id="UP000198914">
    <property type="component" value="Unassembled WGS sequence"/>
</dbReference>
<dbReference type="AlphaFoldDB" id="A0A1H3K354"/>
<dbReference type="Pfam" id="PF20432">
    <property type="entry name" value="Xre-like-HTH"/>
    <property type="match status" value="1"/>
</dbReference>
<keyword evidence="4" id="KW-1185">Reference proteome</keyword>
<dbReference type="EMBL" id="FNPX01000001">
    <property type="protein sequence ID" value="SDY46650.1"/>
    <property type="molecule type" value="Genomic_DNA"/>
</dbReference>
<dbReference type="RefSeq" id="WP_092641789.1">
    <property type="nucleotide sequence ID" value="NZ_FNPX01000001.1"/>
</dbReference>
<feature type="domain" description="Antitoxin Xre/MbcA/ParS-like toxin-binding" evidence="1">
    <location>
        <begin position="95"/>
        <end position="149"/>
    </location>
</feature>
<reference evidence="4" key="1">
    <citation type="submission" date="2016-10" db="EMBL/GenBank/DDBJ databases">
        <authorList>
            <person name="Varghese N."/>
            <person name="Submissions S."/>
        </authorList>
    </citation>
    <scope>NUCLEOTIDE SEQUENCE [LARGE SCALE GENOMIC DNA]</scope>
    <source>
        <strain evidence="4">DSM 100420</strain>
    </source>
</reference>